<dbReference type="Gramene" id="KOM40354">
    <property type="protein sequence ID" value="KOM40354"/>
    <property type="gene ID" value="LR48_Vigan04g055200"/>
</dbReference>
<dbReference type="Proteomes" id="UP000053144">
    <property type="component" value="Chromosome 4"/>
</dbReference>
<dbReference type="AlphaFoldDB" id="A0A0L9UCV3"/>
<dbReference type="EMBL" id="CM003374">
    <property type="protein sequence ID" value="KOM40354.1"/>
    <property type="molecule type" value="Genomic_DNA"/>
</dbReference>
<gene>
    <name evidence="1" type="ORF">LR48_Vigan04g055200</name>
</gene>
<evidence type="ECO:0000313" key="2">
    <source>
        <dbReference type="Proteomes" id="UP000053144"/>
    </source>
</evidence>
<proteinExistence type="predicted"/>
<protein>
    <submittedName>
        <fullName evidence="1">Uncharacterized protein</fullName>
    </submittedName>
</protein>
<reference evidence="2" key="1">
    <citation type="journal article" date="2015" name="Proc. Natl. Acad. Sci. U.S.A.">
        <title>Genome sequencing of adzuki bean (Vigna angularis) provides insight into high starch and low fat accumulation and domestication.</title>
        <authorList>
            <person name="Yang K."/>
            <person name="Tian Z."/>
            <person name="Chen C."/>
            <person name="Luo L."/>
            <person name="Zhao B."/>
            <person name="Wang Z."/>
            <person name="Yu L."/>
            <person name="Li Y."/>
            <person name="Sun Y."/>
            <person name="Li W."/>
            <person name="Chen Y."/>
            <person name="Li Y."/>
            <person name="Zhang Y."/>
            <person name="Ai D."/>
            <person name="Zhao J."/>
            <person name="Shang C."/>
            <person name="Ma Y."/>
            <person name="Wu B."/>
            <person name="Wang M."/>
            <person name="Gao L."/>
            <person name="Sun D."/>
            <person name="Zhang P."/>
            <person name="Guo F."/>
            <person name="Wang W."/>
            <person name="Li Y."/>
            <person name="Wang J."/>
            <person name="Varshney R.K."/>
            <person name="Wang J."/>
            <person name="Ling H.Q."/>
            <person name="Wan P."/>
        </authorList>
    </citation>
    <scope>NUCLEOTIDE SEQUENCE</scope>
    <source>
        <strain evidence="2">cv. Jingnong 6</strain>
    </source>
</reference>
<evidence type="ECO:0000313" key="1">
    <source>
        <dbReference type="EMBL" id="KOM40354.1"/>
    </source>
</evidence>
<accession>A0A0L9UCV3</accession>
<organism evidence="1 2">
    <name type="scientific">Phaseolus angularis</name>
    <name type="common">Azuki bean</name>
    <name type="synonym">Vigna angularis</name>
    <dbReference type="NCBI Taxonomy" id="3914"/>
    <lineage>
        <taxon>Eukaryota</taxon>
        <taxon>Viridiplantae</taxon>
        <taxon>Streptophyta</taxon>
        <taxon>Embryophyta</taxon>
        <taxon>Tracheophyta</taxon>
        <taxon>Spermatophyta</taxon>
        <taxon>Magnoliopsida</taxon>
        <taxon>eudicotyledons</taxon>
        <taxon>Gunneridae</taxon>
        <taxon>Pentapetalae</taxon>
        <taxon>rosids</taxon>
        <taxon>fabids</taxon>
        <taxon>Fabales</taxon>
        <taxon>Fabaceae</taxon>
        <taxon>Papilionoideae</taxon>
        <taxon>50 kb inversion clade</taxon>
        <taxon>NPAAA clade</taxon>
        <taxon>indigoferoid/millettioid clade</taxon>
        <taxon>Phaseoleae</taxon>
        <taxon>Vigna</taxon>
    </lineage>
</organism>
<name>A0A0L9UCV3_PHAAN</name>
<sequence length="143" mass="16357">MVAGVESEGGAMVAGFEIGGESRWWPASKAEGRRDLRRLVGGSSIYESRWFLCGGKVAARSHRERNGDEDAAAARTRDLWRWTESRSARMEGRRADLWRWMEDSRKEATAKVTFRVYSSLLLSFFIHLHISESEFLNLIFLSL</sequence>